<evidence type="ECO:0000313" key="3">
    <source>
        <dbReference type="Proteomes" id="UP000075243"/>
    </source>
</evidence>
<name>A0A151REZ1_CAJCA</name>
<dbReference type="InterPro" id="IPR053151">
    <property type="entry name" value="RNase_H-like"/>
</dbReference>
<evidence type="ECO:0000313" key="2">
    <source>
        <dbReference type="EMBL" id="KYP41057.1"/>
    </source>
</evidence>
<organism evidence="2 3">
    <name type="scientific">Cajanus cajan</name>
    <name type="common">Pigeon pea</name>
    <name type="synonym">Cajanus indicus</name>
    <dbReference type="NCBI Taxonomy" id="3821"/>
    <lineage>
        <taxon>Eukaryota</taxon>
        <taxon>Viridiplantae</taxon>
        <taxon>Streptophyta</taxon>
        <taxon>Embryophyta</taxon>
        <taxon>Tracheophyta</taxon>
        <taxon>Spermatophyta</taxon>
        <taxon>Magnoliopsida</taxon>
        <taxon>eudicotyledons</taxon>
        <taxon>Gunneridae</taxon>
        <taxon>Pentapetalae</taxon>
        <taxon>rosids</taxon>
        <taxon>fabids</taxon>
        <taxon>Fabales</taxon>
        <taxon>Fabaceae</taxon>
        <taxon>Papilionoideae</taxon>
        <taxon>50 kb inversion clade</taxon>
        <taxon>NPAAA clade</taxon>
        <taxon>indigoferoid/millettioid clade</taxon>
        <taxon>Phaseoleae</taxon>
        <taxon>Cajanus</taxon>
    </lineage>
</organism>
<dbReference type="InterPro" id="IPR002156">
    <property type="entry name" value="RNaseH_domain"/>
</dbReference>
<reference evidence="2" key="1">
    <citation type="journal article" date="2012" name="Nat. Biotechnol.">
        <title>Draft genome sequence of pigeonpea (Cajanus cajan), an orphan legume crop of resource-poor farmers.</title>
        <authorList>
            <person name="Varshney R.K."/>
            <person name="Chen W."/>
            <person name="Li Y."/>
            <person name="Bharti A.K."/>
            <person name="Saxena R.K."/>
            <person name="Schlueter J.A."/>
            <person name="Donoghue M.T."/>
            <person name="Azam S."/>
            <person name="Fan G."/>
            <person name="Whaley A.M."/>
            <person name="Farmer A.D."/>
            <person name="Sheridan J."/>
            <person name="Iwata A."/>
            <person name="Tuteja R."/>
            <person name="Penmetsa R.V."/>
            <person name="Wu W."/>
            <person name="Upadhyaya H.D."/>
            <person name="Yang S.P."/>
            <person name="Shah T."/>
            <person name="Saxena K.B."/>
            <person name="Michael T."/>
            <person name="McCombie W.R."/>
            <person name="Yang B."/>
            <person name="Zhang G."/>
            <person name="Yang H."/>
            <person name="Wang J."/>
            <person name="Spillane C."/>
            <person name="Cook D.R."/>
            <person name="May G.D."/>
            <person name="Xu X."/>
            <person name="Jackson S.A."/>
        </authorList>
    </citation>
    <scope>NUCLEOTIDE SEQUENCE [LARGE SCALE GENOMIC DNA]</scope>
</reference>
<dbReference type="PANTHER" id="PTHR47723:SF19">
    <property type="entry name" value="POLYNUCLEOTIDYL TRANSFERASE, RIBONUCLEASE H-LIKE SUPERFAMILY PROTEIN"/>
    <property type="match status" value="1"/>
</dbReference>
<dbReference type="AlphaFoldDB" id="A0A151REZ1"/>
<dbReference type="InterPro" id="IPR036397">
    <property type="entry name" value="RNaseH_sf"/>
</dbReference>
<dbReference type="InterPro" id="IPR012337">
    <property type="entry name" value="RNaseH-like_sf"/>
</dbReference>
<gene>
    <name evidence="2" type="ORF">KK1_037580</name>
</gene>
<dbReference type="Gene3D" id="3.30.420.10">
    <property type="entry name" value="Ribonuclease H-like superfamily/Ribonuclease H"/>
    <property type="match status" value="1"/>
</dbReference>
<dbReference type="GO" id="GO:0003676">
    <property type="term" value="F:nucleic acid binding"/>
    <property type="evidence" value="ECO:0007669"/>
    <property type="project" value="InterPro"/>
</dbReference>
<dbReference type="Pfam" id="PF13456">
    <property type="entry name" value="RVT_3"/>
    <property type="match status" value="1"/>
</dbReference>
<accession>A0A151REZ1</accession>
<dbReference type="InterPro" id="IPR044730">
    <property type="entry name" value="RNase_H-like_dom_plant"/>
</dbReference>
<protein>
    <submittedName>
        <fullName evidence="2">Ribonuclease H protein At1g65750 family</fullName>
    </submittedName>
</protein>
<proteinExistence type="predicted"/>
<feature type="domain" description="RNase H type-1" evidence="1">
    <location>
        <begin position="8"/>
        <end position="95"/>
    </location>
</feature>
<keyword evidence="3" id="KW-1185">Reference proteome</keyword>
<dbReference type="Proteomes" id="UP000075243">
    <property type="component" value="Unassembled WGS sequence"/>
</dbReference>
<dbReference type="PANTHER" id="PTHR47723">
    <property type="entry name" value="OS05G0353850 PROTEIN"/>
    <property type="match status" value="1"/>
</dbReference>
<evidence type="ECO:0000259" key="1">
    <source>
        <dbReference type="Pfam" id="PF13456"/>
    </source>
</evidence>
<dbReference type="Gramene" id="C.cajan_32910.t">
    <property type="protein sequence ID" value="C.cajan_32910.t.cds1"/>
    <property type="gene ID" value="C.cajan_32910"/>
</dbReference>
<dbReference type="SUPFAM" id="SSF53098">
    <property type="entry name" value="Ribonuclease H-like"/>
    <property type="match status" value="1"/>
</dbReference>
<dbReference type="GO" id="GO:0004523">
    <property type="term" value="F:RNA-DNA hybrid ribonuclease activity"/>
    <property type="evidence" value="ECO:0007669"/>
    <property type="project" value="InterPro"/>
</dbReference>
<dbReference type="EMBL" id="KQ483797">
    <property type="protein sequence ID" value="KYP41057.1"/>
    <property type="molecule type" value="Genomic_DNA"/>
</dbReference>
<dbReference type="CDD" id="cd06222">
    <property type="entry name" value="RNase_H_like"/>
    <property type="match status" value="1"/>
</dbReference>
<sequence>MGFTGMVGSYSVVQAELWAIYHGLHIIKERFLQAYIFIESDSAEAMKFLNEGCSRNHPCYSLVNLIVRTTNDFHKLECNHVLREANQVADRFAKEGSCIPSEIKIFHAPYLGSFSFVCGQAYCTFPSWF</sequence>